<dbReference type="Gene3D" id="3.40.50.150">
    <property type="entry name" value="Vaccinia Virus protein VP39"/>
    <property type="match status" value="1"/>
</dbReference>
<evidence type="ECO:0000256" key="1">
    <source>
        <dbReference type="ARBA" id="ARBA00022603"/>
    </source>
</evidence>
<dbReference type="GO" id="GO:0031167">
    <property type="term" value="P:rRNA methylation"/>
    <property type="evidence" value="ECO:0007669"/>
    <property type="project" value="InterPro"/>
</dbReference>
<dbReference type="NCBIfam" id="TIGR00095">
    <property type="entry name" value="16S rRNA (guanine(966)-N(2))-methyltransferase RsmD"/>
    <property type="match status" value="1"/>
</dbReference>
<dbReference type="PIRSF" id="PIRSF004553">
    <property type="entry name" value="CHP00095"/>
    <property type="match status" value="1"/>
</dbReference>
<dbReference type="EMBL" id="MEUX01000012">
    <property type="protein sequence ID" value="OGC47528.1"/>
    <property type="molecule type" value="Genomic_DNA"/>
</dbReference>
<dbReference type="Pfam" id="PF03602">
    <property type="entry name" value="Cons_hypoth95"/>
    <property type="match status" value="1"/>
</dbReference>
<comment type="caution">
    <text evidence="3">The sequence shown here is derived from an EMBL/GenBank/DDBJ whole genome shotgun (WGS) entry which is preliminary data.</text>
</comment>
<evidence type="ECO:0000313" key="4">
    <source>
        <dbReference type="Proteomes" id="UP000176444"/>
    </source>
</evidence>
<dbReference type="GO" id="GO:0008168">
    <property type="term" value="F:methyltransferase activity"/>
    <property type="evidence" value="ECO:0007669"/>
    <property type="project" value="UniProtKB-KW"/>
</dbReference>
<dbReference type="AlphaFoldDB" id="A0A1F4URE9"/>
<name>A0A1F4URE9_UNCKA</name>
<reference evidence="3 4" key="1">
    <citation type="journal article" date="2016" name="Nat. Commun.">
        <title>Thousands of microbial genomes shed light on interconnected biogeochemical processes in an aquifer system.</title>
        <authorList>
            <person name="Anantharaman K."/>
            <person name="Brown C.T."/>
            <person name="Hug L.A."/>
            <person name="Sharon I."/>
            <person name="Castelle C.J."/>
            <person name="Probst A.J."/>
            <person name="Thomas B.C."/>
            <person name="Singh A."/>
            <person name="Wilkins M.J."/>
            <person name="Karaoz U."/>
            <person name="Brodie E.L."/>
            <person name="Williams K.H."/>
            <person name="Hubbard S.S."/>
            <person name="Banfield J.F."/>
        </authorList>
    </citation>
    <scope>NUCLEOTIDE SEQUENCE [LARGE SCALE GENOMIC DNA]</scope>
</reference>
<organism evidence="3 4">
    <name type="scientific">candidate division WWE3 bacterium RIFCSPHIGHO2_01_FULL_35_17</name>
    <dbReference type="NCBI Taxonomy" id="1802614"/>
    <lineage>
        <taxon>Bacteria</taxon>
        <taxon>Katanobacteria</taxon>
    </lineage>
</organism>
<sequence>MDLRISSGKFKNKKLKVPEVAKPLRERVKLAIFSIVGEKIASSKCLDLFSGSGNLGIEALSRGADTATFVDNDYYAIKNITENISNLNLGNQEIAKVVKDEALKFISSYETYFDIIFIDAPYDLPIKHIFKVLPEIMTKSSIVVYLHGYKKGVNVEAENRLLKVYDSRNYGVTQADFIKLSLLDI</sequence>
<dbReference type="PANTHER" id="PTHR43542:SF1">
    <property type="entry name" value="METHYLTRANSFERASE"/>
    <property type="match status" value="1"/>
</dbReference>
<keyword evidence="2 3" id="KW-0808">Transferase</keyword>
<gene>
    <name evidence="3" type="ORF">A2713_00345</name>
</gene>
<dbReference type="InterPro" id="IPR004398">
    <property type="entry name" value="RNA_MeTrfase_RsmD"/>
</dbReference>
<dbReference type="SUPFAM" id="SSF53335">
    <property type="entry name" value="S-adenosyl-L-methionine-dependent methyltransferases"/>
    <property type="match status" value="1"/>
</dbReference>
<dbReference type="Proteomes" id="UP000176444">
    <property type="component" value="Unassembled WGS sequence"/>
</dbReference>
<dbReference type="InterPro" id="IPR029063">
    <property type="entry name" value="SAM-dependent_MTases_sf"/>
</dbReference>
<proteinExistence type="predicted"/>
<keyword evidence="1 3" id="KW-0489">Methyltransferase</keyword>
<evidence type="ECO:0000256" key="2">
    <source>
        <dbReference type="ARBA" id="ARBA00022679"/>
    </source>
</evidence>
<accession>A0A1F4URE9</accession>
<protein>
    <submittedName>
        <fullName evidence="3">16S rRNA (Guanine(966)-N(2))-methyltransferase RsmD</fullName>
    </submittedName>
</protein>
<dbReference type="PANTHER" id="PTHR43542">
    <property type="entry name" value="METHYLTRANSFERASE"/>
    <property type="match status" value="1"/>
</dbReference>
<dbReference type="CDD" id="cd02440">
    <property type="entry name" value="AdoMet_MTases"/>
    <property type="match status" value="1"/>
</dbReference>
<evidence type="ECO:0000313" key="3">
    <source>
        <dbReference type="EMBL" id="OGC47528.1"/>
    </source>
</evidence>